<dbReference type="KEGG" id="aba:Acid345_2034"/>
<feature type="coiled-coil region" evidence="1">
    <location>
        <begin position="152"/>
        <end position="194"/>
    </location>
</feature>
<keyword evidence="4" id="KW-1185">Reference proteome</keyword>
<feature type="compositionally biased region" description="Basic and acidic residues" evidence="2">
    <location>
        <begin position="127"/>
        <end position="141"/>
    </location>
</feature>
<dbReference type="AlphaFoldDB" id="Q1IQ15"/>
<feature type="region of interest" description="Disordered" evidence="2">
    <location>
        <begin position="351"/>
        <end position="372"/>
    </location>
</feature>
<keyword evidence="1" id="KW-0175">Coiled coil</keyword>
<organism evidence="3 4">
    <name type="scientific">Koribacter versatilis (strain Ellin345)</name>
    <dbReference type="NCBI Taxonomy" id="204669"/>
    <lineage>
        <taxon>Bacteria</taxon>
        <taxon>Pseudomonadati</taxon>
        <taxon>Acidobacteriota</taxon>
        <taxon>Terriglobia</taxon>
        <taxon>Terriglobales</taxon>
        <taxon>Candidatus Korobacteraceae</taxon>
        <taxon>Candidatus Korobacter</taxon>
    </lineage>
</organism>
<dbReference type="RefSeq" id="WP_011522836.1">
    <property type="nucleotide sequence ID" value="NC_008009.1"/>
</dbReference>
<dbReference type="EnsemblBacteria" id="ABF41035">
    <property type="protein sequence ID" value="ABF41035"/>
    <property type="gene ID" value="Acid345_2034"/>
</dbReference>
<evidence type="ECO:0000313" key="4">
    <source>
        <dbReference type="Proteomes" id="UP000002432"/>
    </source>
</evidence>
<protein>
    <submittedName>
        <fullName evidence="3">Uncharacterized protein</fullName>
    </submittedName>
</protein>
<evidence type="ECO:0000313" key="3">
    <source>
        <dbReference type="EMBL" id="ABF41035.1"/>
    </source>
</evidence>
<dbReference type="Proteomes" id="UP000002432">
    <property type="component" value="Chromosome"/>
</dbReference>
<feature type="region of interest" description="Disordered" evidence="2">
    <location>
        <begin position="127"/>
        <end position="146"/>
    </location>
</feature>
<proteinExistence type="predicted"/>
<reference evidence="3 4" key="1">
    <citation type="journal article" date="2009" name="Appl. Environ. Microbiol.">
        <title>Three genomes from the phylum Acidobacteria provide insight into the lifestyles of these microorganisms in soils.</title>
        <authorList>
            <person name="Ward N.L."/>
            <person name="Challacombe J.F."/>
            <person name="Janssen P.H."/>
            <person name="Henrissat B."/>
            <person name="Coutinho P.M."/>
            <person name="Wu M."/>
            <person name="Xie G."/>
            <person name="Haft D.H."/>
            <person name="Sait M."/>
            <person name="Badger J."/>
            <person name="Barabote R.D."/>
            <person name="Bradley B."/>
            <person name="Brettin T.S."/>
            <person name="Brinkac L.M."/>
            <person name="Bruce D."/>
            <person name="Creasy T."/>
            <person name="Daugherty S.C."/>
            <person name="Davidsen T.M."/>
            <person name="DeBoy R.T."/>
            <person name="Detter J.C."/>
            <person name="Dodson R.J."/>
            <person name="Durkin A.S."/>
            <person name="Ganapathy A."/>
            <person name="Gwinn-Giglio M."/>
            <person name="Han C.S."/>
            <person name="Khouri H."/>
            <person name="Kiss H."/>
            <person name="Kothari S.P."/>
            <person name="Madupu R."/>
            <person name="Nelson K.E."/>
            <person name="Nelson W.C."/>
            <person name="Paulsen I."/>
            <person name="Penn K."/>
            <person name="Ren Q."/>
            <person name="Rosovitz M.J."/>
            <person name="Selengut J.D."/>
            <person name="Shrivastava S."/>
            <person name="Sullivan S.A."/>
            <person name="Tapia R."/>
            <person name="Thompson L.S."/>
            <person name="Watkins K.L."/>
            <person name="Yang Q."/>
            <person name="Yu C."/>
            <person name="Zafar N."/>
            <person name="Zhou L."/>
            <person name="Kuske C.R."/>
        </authorList>
    </citation>
    <scope>NUCLEOTIDE SEQUENCE [LARGE SCALE GENOMIC DNA]</scope>
    <source>
        <strain evidence="3 4">Ellin345</strain>
    </source>
</reference>
<evidence type="ECO:0000256" key="1">
    <source>
        <dbReference type="SAM" id="Coils"/>
    </source>
</evidence>
<accession>Q1IQ15</accession>
<evidence type="ECO:0000256" key="2">
    <source>
        <dbReference type="SAM" id="MobiDB-lite"/>
    </source>
</evidence>
<dbReference type="EMBL" id="CP000360">
    <property type="protein sequence ID" value="ABF41035.1"/>
    <property type="molecule type" value="Genomic_DNA"/>
</dbReference>
<dbReference type="HOGENOM" id="CLU_743506_0_0_0"/>
<gene>
    <name evidence="3" type="ordered locus">Acid345_2034</name>
</gene>
<sequence length="372" mass="41663">MPLARIRTQFPEEVQELCEALMEAGYVVETVRPNEVRISPADLELTVDKLPVIEAWRNIPDADTVYVAPGTPESRDVRSGAGRHMSREARFAGLLANLGETAHALSRWSARQWREARARGHEWRERLTPPREYHSPPHLEPTDLPSESVISIDAVIERLRRQRNSRERAEKELAERVRKEAESRRRTREAAEAKALLEEQQKIEHMVRATAELREKVFRKEDQPKPERRLPRPRRLLRTRRDRAFVRAGVAAFSLSLGLALLAGEALHPRPVSTVVPTVATTTATPFAKQPVTAPTAADTAAAAEKPPSALPTLAKPAVLADPVITADAKPPQSKRDNTIADDEVEVIVRKATVTRPHPKSKSRVAHYSDLD</sequence>
<name>Q1IQ15_KORVE</name>